<dbReference type="PIRSF" id="PIRSF036625">
    <property type="entry name" value="GAF_ANTAR"/>
    <property type="match status" value="1"/>
</dbReference>
<evidence type="ECO:0000313" key="5">
    <source>
        <dbReference type="Proteomes" id="UP000642993"/>
    </source>
</evidence>
<dbReference type="Proteomes" id="UP000642993">
    <property type="component" value="Unassembled WGS sequence"/>
</dbReference>
<dbReference type="SUPFAM" id="SSF55781">
    <property type="entry name" value="GAF domain-like"/>
    <property type="match status" value="1"/>
</dbReference>
<organism evidence="4 5">
    <name type="scientific">Lolliginicoccus lacisalsi</name>
    <dbReference type="NCBI Taxonomy" id="2742202"/>
    <lineage>
        <taxon>Bacteria</taxon>
        <taxon>Bacillati</taxon>
        <taxon>Actinomycetota</taxon>
        <taxon>Actinomycetes</taxon>
        <taxon>Mycobacteriales</taxon>
        <taxon>Hoyosellaceae</taxon>
        <taxon>Lolliginicoccus</taxon>
    </lineage>
</organism>
<evidence type="ECO:0000256" key="1">
    <source>
        <dbReference type="ARBA" id="ARBA00023015"/>
    </source>
</evidence>
<gene>
    <name evidence="4" type="ORF">HT102_11480</name>
</gene>
<evidence type="ECO:0000256" key="2">
    <source>
        <dbReference type="ARBA" id="ARBA00023163"/>
    </source>
</evidence>
<dbReference type="PROSITE" id="PS50921">
    <property type="entry name" value="ANTAR"/>
    <property type="match status" value="1"/>
</dbReference>
<evidence type="ECO:0000259" key="3">
    <source>
        <dbReference type="PROSITE" id="PS50921"/>
    </source>
</evidence>
<feature type="domain" description="ANTAR" evidence="3">
    <location>
        <begin position="159"/>
        <end position="220"/>
    </location>
</feature>
<comment type="caution">
    <text evidence="4">The sequence shown here is derived from an EMBL/GenBank/DDBJ whole genome shotgun (WGS) entry which is preliminary data.</text>
</comment>
<dbReference type="EMBL" id="JACYWE010000006">
    <property type="protein sequence ID" value="MBD8507110.1"/>
    <property type="molecule type" value="Genomic_DNA"/>
</dbReference>
<keyword evidence="1" id="KW-0805">Transcription regulation</keyword>
<dbReference type="Pfam" id="PF03861">
    <property type="entry name" value="ANTAR"/>
    <property type="match status" value="1"/>
</dbReference>
<dbReference type="RefSeq" id="WP_192039558.1">
    <property type="nucleotide sequence ID" value="NZ_JACYWE010000006.1"/>
</dbReference>
<accession>A0A927PLH0</accession>
<dbReference type="InterPro" id="IPR003018">
    <property type="entry name" value="GAF"/>
</dbReference>
<dbReference type="InterPro" id="IPR029016">
    <property type="entry name" value="GAF-like_dom_sf"/>
</dbReference>
<protein>
    <submittedName>
        <fullName evidence="4">GAF and ANTAR domain-containing protein</fullName>
    </submittedName>
</protein>
<dbReference type="AlphaFoldDB" id="A0A927PLH0"/>
<proteinExistence type="predicted"/>
<dbReference type="InterPro" id="IPR012074">
    <property type="entry name" value="GAF_ANTAR"/>
</dbReference>
<name>A0A927PLH0_9ACTN</name>
<dbReference type="SMART" id="SM01012">
    <property type="entry name" value="ANTAR"/>
    <property type="match status" value="1"/>
</dbReference>
<dbReference type="InterPro" id="IPR005561">
    <property type="entry name" value="ANTAR"/>
</dbReference>
<dbReference type="Gene3D" id="1.10.10.10">
    <property type="entry name" value="Winged helix-like DNA-binding domain superfamily/Winged helix DNA-binding domain"/>
    <property type="match status" value="1"/>
</dbReference>
<evidence type="ECO:0000313" key="4">
    <source>
        <dbReference type="EMBL" id="MBD8507110.1"/>
    </source>
</evidence>
<keyword evidence="2" id="KW-0804">Transcription</keyword>
<dbReference type="InterPro" id="IPR036388">
    <property type="entry name" value="WH-like_DNA-bd_sf"/>
</dbReference>
<dbReference type="SMART" id="SM00065">
    <property type="entry name" value="GAF"/>
    <property type="match status" value="1"/>
</dbReference>
<dbReference type="GO" id="GO:0003723">
    <property type="term" value="F:RNA binding"/>
    <property type="evidence" value="ECO:0007669"/>
    <property type="project" value="InterPro"/>
</dbReference>
<dbReference type="Pfam" id="PF13185">
    <property type="entry name" value="GAF_2"/>
    <property type="match status" value="1"/>
</dbReference>
<dbReference type="Gene3D" id="3.30.450.40">
    <property type="match status" value="1"/>
</dbReference>
<sequence length="239" mass="25977">MTSLPPMAELLADAARAMESEPGHDATLDAIVREAQKSIPGTDHAGLSLLEQDRVITAAPTSELVEVIDSFQYTFQEGPCVDAVLEGGVYRTGQLARETRWPRFAEAASNAGVHSMLAFRLHLDGRVLGALNLYSTQGNAFDEEAVYIGQPFAAHASIAVAHSRERVQLLDALDSRDVIGMAKGIIMHSLAVTDERAFAVLVSLSQRTQEKLRTVAEKIVDDARSRALRKEGDRGGQRR</sequence>
<keyword evidence="5" id="KW-1185">Reference proteome</keyword>
<reference evidence="4" key="1">
    <citation type="submission" date="2020-09" db="EMBL/GenBank/DDBJ databases">
        <title>Hoyosella lacisalsi sp. nov., a halotolerant actinobacterium isolated from soil of Lake Gudzhirganskoe.</title>
        <authorList>
            <person name="Yang Q."/>
            <person name="Guo P.Y."/>
            <person name="Liu S.W."/>
            <person name="Li F.N."/>
            <person name="Sun C.H."/>
        </authorList>
    </citation>
    <scope>NUCLEOTIDE SEQUENCE</scope>
    <source>
        <strain evidence="4">G463</strain>
    </source>
</reference>